<evidence type="ECO:0000256" key="1">
    <source>
        <dbReference type="SAM" id="MobiDB-lite"/>
    </source>
</evidence>
<dbReference type="SUPFAM" id="SSF51126">
    <property type="entry name" value="Pectin lyase-like"/>
    <property type="match status" value="1"/>
</dbReference>
<protein>
    <recommendedName>
        <fullName evidence="4">Polymorphic outer membrane protein</fullName>
    </recommendedName>
</protein>
<dbReference type="RefSeq" id="WP_203922683.1">
    <property type="nucleotide sequence ID" value="NZ_BONZ01000077.1"/>
</dbReference>
<reference evidence="2" key="1">
    <citation type="submission" date="2021-01" db="EMBL/GenBank/DDBJ databases">
        <title>Whole genome shotgun sequence of Rugosimonospora africana NBRC 104875.</title>
        <authorList>
            <person name="Komaki H."/>
            <person name="Tamura T."/>
        </authorList>
    </citation>
    <scope>NUCLEOTIDE SEQUENCE</scope>
    <source>
        <strain evidence="2">NBRC 104875</strain>
    </source>
</reference>
<dbReference type="AlphaFoldDB" id="A0A8J3R044"/>
<dbReference type="SMART" id="SM00710">
    <property type="entry name" value="PbH1"/>
    <property type="match status" value="7"/>
</dbReference>
<name>A0A8J3R044_9ACTN</name>
<comment type="caution">
    <text evidence="2">The sequence shown here is derived from an EMBL/GenBank/DDBJ whole genome shotgun (WGS) entry which is preliminary data.</text>
</comment>
<evidence type="ECO:0000313" key="3">
    <source>
        <dbReference type="Proteomes" id="UP000642748"/>
    </source>
</evidence>
<sequence>MFNDQLTHRGIAAAAPPRRRRARWYTAGLAGLTGVASIAAFSGAAAGAEASGANAGNPPSTANQNQQLIPCAADQLIAAIVSANANGGAQLTLTPRCTYTLTTNQGADGLPIITQPITINGQDATITRAASATNFRILNVGVGGRLTLNNLTITGGFAPDSPGGGGILVQAGGQATLHNTTVTRNQSTSDGGGIANYGITAVLGDDNGKDSKTTSATAQSLSRVSNNNAQDLGGGISNEGQLTVRNVEVSYNTSEDEGGGLFDGKAAVIDRARIDHNTSASEGGGITSTEAVTKITDSSVSDNTATAGGGIFCVGCTLYVSGTTVDRNTVTGNDGGGGVYALFLPALTPVASAVIEDSEVNGNTATSGNGGGIRNLRSNVVVRRSQVSLNRATGTASQAGGISNEGGRLTLTAARVTANLSTVAPGGIATNNNLVTVDQNSVIVANRPTNCTGSTNAVPNCFG</sequence>
<feature type="region of interest" description="Disordered" evidence="1">
    <location>
        <begin position="206"/>
        <end position="237"/>
    </location>
</feature>
<dbReference type="EMBL" id="BONZ01000077">
    <property type="protein sequence ID" value="GIH19217.1"/>
    <property type="molecule type" value="Genomic_DNA"/>
</dbReference>
<organism evidence="2 3">
    <name type="scientific">Rugosimonospora africana</name>
    <dbReference type="NCBI Taxonomy" id="556532"/>
    <lineage>
        <taxon>Bacteria</taxon>
        <taxon>Bacillati</taxon>
        <taxon>Actinomycetota</taxon>
        <taxon>Actinomycetes</taxon>
        <taxon>Micromonosporales</taxon>
        <taxon>Micromonosporaceae</taxon>
        <taxon>Rugosimonospora</taxon>
    </lineage>
</organism>
<proteinExistence type="predicted"/>
<evidence type="ECO:0000313" key="2">
    <source>
        <dbReference type="EMBL" id="GIH19217.1"/>
    </source>
</evidence>
<gene>
    <name evidence="2" type="ORF">Raf01_73890</name>
</gene>
<feature type="compositionally biased region" description="Polar residues" evidence="1">
    <location>
        <begin position="213"/>
        <end position="230"/>
    </location>
</feature>
<keyword evidence="3" id="KW-1185">Reference proteome</keyword>
<dbReference type="InterPro" id="IPR011050">
    <property type="entry name" value="Pectin_lyase_fold/virulence"/>
</dbReference>
<dbReference type="Proteomes" id="UP000642748">
    <property type="component" value="Unassembled WGS sequence"/>
</dbReference>
<dbReference type="InterPro" id="IPR006626">
    <property type="entry name" value="PbH1"/>
</dbReference>
<accession>A0A8J3R044</accession>
<evidence type="ECO:0008006" key="4">
    <source>
        <dbReference type="Google" id="ProtNLM"/>
    </source>
</evidence>